<dbReference type="Pfam" id="PF01411">
    <property type="entry name" value="tRNA-synt_2c"/>
    <property type="match status" value="1"/>
</dbReference>
<evidence type="ECO:0000256" key="2">
    <source>
        <dbReference type="ARBA" id="ARBA00022723"/>
    </source>
</evidence>
<dbReference type="GO" id="GO:0005524">
    <property type="term" value="F:ATP binding"/>
    <property type="evidence" value="ECO:0007669"/>
    <property type="project" value="InterPro"/>
</dbReference>
<dbReference type="SMART" id="SM00863">
    <property type="entry name" value="tRNA_SAD"/>
    <property type="match status" value="1"/>
</dbReference>
<dbReference type="Proteomes" id="UP000184608">
    <property type="component" value="Unassembled WGS sequence"/>
</dbReference>
<dbReference type="EC" id="6.1.1.7" evidence="5"/>
<name>A0A1M6A6Y1_9VIBR</name>
<dbReference type="GO" id="GO:0004813">
    <property type="term" value="F:alanine-tRNA ligase activity"/>
    <property type="evidence" value="ECO:0007669"/>
    <property type="project" value="UniProtKB-EC"/>
</dbReference>
<dbReference type="STRING" id="1216006.VA7868_03495"/>
<dbReference type="InterPro" id="IPR051335">
    <property type="entry name" value="Alanyl-tRNA_Editing_Enzymes"/>
</dbReference>
<dbReference type="SUPFAM" id="SSF55186">
    <property type="entry name" value="ThrRS/AlaRS common domain"/>
    <property type="match status" value="1"/>
</dbReference>
<dbReference type="InterPro" id="IPR012947">
    <property type="entry name" value="tRNA_SAD"/>
</dbReference>
<evidence type="ECO:0000313" key="6">
    <source>
        <dbReference type="Proteomes" id="UP000184608"/>
    </source>
</evidence>
<evidence type="ECO:0000259" key="4">
    <source>
        <dbReference type="SMART" id="SM00863"/>
    </source>
</evidence>
<dbReference type="RefSeq" id="WP_073605102.1">
    <property type="nucleotide sequence ID" value="NZ_FQXZ01000039.1"/>
</dbReference>
<protein>
    <submittedName>
        <fullName evidence="5">Alanine--tRNA ligase</fullName>
        <ecNumber evidence="5">6.1.1.7</ecNumber>
    </submittedName>
</protein>
<dbReference type="InterPro" id="IPR009000">
    <property type="entry name" value="Transl_B-barrel_sf"/>
</dbReference>
<gene>
    <name evidence="5" type="primary">alaS_2</name>
    <name evidence="5" type="ORF">VA7868_03495</name>
</gene>
<reference evidence="5 6" key="1">
    <citation type="submission" date="2016-11" db="EMBL/GenBank/DDBJ databases">
        <authorList>
            <person name="Jaros S."/>
            <person name="Januszkiewicz K."/>
            <person name="Wedrychowicz H."/>
        </authorList>
    </citation>
    <scope>NUCLEOTIDE SEQUENCE [LARGE SCALE GENOMIC DNA]</scope>
    <source>
        <strain evidence="5 6">CECT 7868</strain>
    </source>
</reference>
<keyword evidence="5" id="KW-0436">Ligase</keyword>
<dbReference type="PANTHER" id="PTHR43462">
    <property type="entry name" value="ALANYL-TRNA EDITING PROTEIN"/>
    <property type="match status" value="1"/>
</dbReference>
<feature type="domain" description="Threonyl/alanyl tRNA synthetase SAD" evidence="4">
    <location>
        <begin position="165"/>
        <end position="207"/>
    </location>
</feature>
<dbReference type="AlphaFoldDB" id="A0A1M6A6Y1"/>
<dbReference type="GO" id="GO:0002161">
    <property type="term" value="F:aminoacyl-tRNA deacylase activity"/>
    <property type="evidence" value="ECO:0007669"/>
    <property type="project" value="UniProtKB-ARBA"/>
</dbReference>
<evidence type="ECO:0000256" key="3">
    <source>
        <dbReference type="ARBA" id="ARBA00022833"/>
    </source>
</evidence>
<proteinExistence type="predicted"/>
<keyword evidence="6" id="KW-1185">Reference proteome</keyword>
<dbReference type="PANTHER" id="PTHR43462:SF1">
    <property type="entry name" value="ALANYL-TRNA EDITING PROTEIN AARSD1"/>
    <property type="match status" value="1"/>
</dbReference>
<dbReference type="GO" id="GO:0046872">
    <property type="term" value="F:metal ion binding"/>
    <property type="evidence" value="ECO:0007669"/>
    <property type="project" value="UniProtKB-KW"/>
</dbReference>
<dbReference type="Gene3D" id="3.30.980.10">
    <property type="entry name" value="Threonyl-trna Synthetase, Chain A, domain 2"/>
    <property type="match status" value="1"/>
</dbReference>
<keyword evidence="3" id="KW-0862">Zinc</keyword>
<dbReference type="Gene3D" id="2.40.30.130">
    <property type="match status" value="1"/>
</dbReference>
<dbReference type="EMBL" id="FQXZ01000039">
    <property type="protein sequence ID" value="SHI32189.1"/>
    <property type="molecule type" value="Genomic_DNA"/>
</dbReference>
<dbReference type="InterPro" id="IPR018163">
    <property type="entry name" value="Thr/Ala-tRNA-synth_IIc_edit"/>
</dbReference>
<accession>A0A1M6A6Y1</accession>
<comment type="cofactor">
    <cofactor evidence="1">
        <name>Zn(2+)</name>
        <dbReference type="ChEBI" id="CHEBI:29105"/>
    </cofactor>
</comment>
<evidence type="ECO:0000313" key="5">
    <source>
        <dbReference type="EMBL" id="SHI32189.1"/>
    </source>
</evidence>
<organism evidence="5 6">
    <name type="scientific">Vibrio aerogenes CECT 7868</name>
    <dbReference type="NCBI Taxonomy" id="1216006"/>
    <lineage>
        <taxon>Bacteria</taxon>
        <taxon>Pseudomonadati</taxon>
        <taxon>Pseudomonadota</taxon>
        <taxon>Gammaproteobacteria</taxon>
        <taxon>Vibrionales</taxon>
        <taxon>Vibrionaceae</taxon>
        <taxon>Vibrio</taxon>
    </lineage>
</organism>
<dbReference type="GO" id="GO:0006419">
    <property type="term" value="P:alanyl-tRNA aminoacylation"/>
    <property type="evidence" value="ECO:0007669"/>
    <property type="project" value="InterPro"/>
</dbReference>
<dbReference type="InterPro" id="IPR018164">
    <property type="entry name" value="Ala-tRNA-synth_IIc_N"/>
</dbReference>
<dbReference type="OrthoDB" id="9812949at2"/>
<sequence>MTKKIFWENPYQTELTSYVTAIDGKTIELSDTIFYAESGGQESDSGTIGGIEVVKAEKQGKQIFYTLAHTPEFAIGDEVTTIINWPRRYALMKLHFAAELVLEYLYRELAIDKIGAHISEDKSRIDMLFPENISQLLINIQKKVQHIIDADLPVESNFSDIETEQRYWKIEGFARVPCGGTHLHQTSEVGQVHLKRKNPGRGKERVEITIEPVLVS</sequence>
<evidence type="ECO:0000256" key="1">
    <source>
        <dbReference type="ARBA" id="ARBA00001947"/>
    </source>
</evidence>
<keyword evidence="2" id="KW-0479">Metal-binding</keyword>
<dbReference type="SUPFAM" id="SSF50447">
    <property type="entry name" value="Translation proteins"/>
    <property type="match status" value="1"/>
</dbReference>